<dbReference type="GO" id="GO:0032993">
    <property type="term" value="C:protein-DNA complex"/>
    <property type="evidence" value="ECO:0007669"/>
    <property type="project" value="TreeGrafter"/>
</dbReference>
<dbReference type="EMBL" id="BLIO01000001">
    <property type="protein sequence ID" value="GFE13048.1"/>
    <property type="molecule type" value="Genomic_DNA"/>
</dbReference>
<dbReference type="PANTHER" id="PTHR30346">
    <property type="entry name" value="TRANSCRIPTIONAL DUAL REGULATOR HCAR-RELATED"/>
    <property type="match status" value="1"/>
</dbReference>
<dbReference type="Pfam" id="PF00126">
    <property type="entry name" value="HTH_1"/>
    <property type="match status" value="1"/>
</dbReference>
<comment type="similarity">
    <text evidence="1">Belongs to the LysR transcriptional regulatory family.</text>
</comment>
<accession>A0A640SPN6</accession>
<evidence type="ECO:0000256" key="3">
    <source>
        <dbReference type="ARBA" id="ARBA00023125"/>
    </source>
</evidence>
<reference evidence="7 8" key="1">
    <citation type="submission" date="2019-12" db="EMBL/GenBank/DDBJ databases">
        <title>Whole genome shotgun sequence of Streptomyces hygroscopicus subsp. glebosus NBRC 13786.</title>
        <authorList>
            <person name="Ichikawa N."/>
            <person name="Kimura A."/>
            <person name="Kitahashi Y."/>
            <person name="Komaki H."/>
            <person name="Tamura T."/>
        </authorList>
    </citation>
    <scope>NUCLEOTIDE SEQUENCE [LARGE SCALE GENOMIC DNA]</scope>
    <source>
        <strain evidence="7 8">NBRC 13786</strain>
    </source>
</reference>
<dbReference type="PANTHER" id="PTHR30346:SF28">
    <property type="entry name" value="HTH-TYPE TRANSCRIPTIONAL REGULATOR CYNR"/>
    <property type="match status" value="1"/>
</dbReference>
<dbReference type="Gene3D" id="3.40.190.290">
    <property type="match status" value="1"/>
</dbReference>
<comment type="caution">
    <text evidence="7">The sequence shown here is derived from an EMBL/GenBank/DDBJ whole genome shotgun (WGS) entry which is preliminary data.</text>
</comment>
<dbReference type="SUPFAM" id="SSF46785">
    <property type="entry name" value="Winged helix' DNA-binding domain"/>
    <property type="match status" value="1"/>
</dbReference>
<organism evidence="7 8">
    <name type="scientific">Streptomyces glebosus</name>
    <dbReference type="NCBI Taxonomy" id="249580"/>
    <lineage>
        <taxon>Bacteria</taxon>
        <taxon>Bacillati</taxon>
        <taxon>Actinomycetota</taxon>
        <taxon>Actinomycetes</taxon>
        <taxon>Kitasatosporales</taxon>
        <taxon>Streptomycetaceae</taxon>
        <taxon>Streptomyces</taxon>
    </lineage>
</organism>
<dbReference type="PRINTS" id="PR00039">
    <property type="entry name" value="HTHLYSR"/>
</dbReference>
<sequence>MDLLSLRYFRAVARREHISRAAEELRVAQPSVSRTIARLETELGVPLFDRHGRAIRLNRYGAAFLTRVERALDELDDARREMADAAGLDDGGVAVAAETLLPLTELLAGYRAAHPGVTVRCFQSTPDVMREQLRAREVDFCIASQPLSGPGLGAVRLLHEEVLLVVPAGHPLAVRERVTVAEIAEEPFITTRPGHWQRALLQRLFAAIGRRPVISCEGDEPGATHFLVAAGLGIGLMPSLARADLASVPLAWLHLDTPDCVRTLSLVRREDSYLTTAAARFRDLAVTHFAGRPQHGVPAQELRQSEGPAGGAYGDL</sequence>
<dbReference type="PROSITE" id="PS50931">
    <property type="entry name" value="HTH_LYSR"/>
    <property type="match status" value="1"/>
</dbReference>
<proteinExistence type="inferred from homology"/>
<dbReference type="Pfam" id="PF03466">
    <property type="entry name" value="LysR_substrate"/>
    <property type="match status" value="1"/>
</dbReference>
<dbReference type="AlphaFoldDB" id="A0A640SPN6"/>
<feature type="region of interest" description="Disordered" evidence="5">
    <location>
        <begin position="295"/>
        <end position="316"/>
    </location>
</feature>
<dbReference type="RefSeq" id="WP_229893777.1">
    <property type="nucleotide sequence ID" value="NZ_BLIO01000001.1"/>
</dbReference>
<dbReference type="SUPFAM" id="SSF53850">
    <property type="entry name" value="Periplasmic binding protein-like II"/>
    <property type="match status" value="1"/>
</dbReference>
<dbReference type="InterPro" id="IPR005119">
    <property type="entry name" value="LysR_subst-bd"/>
</dbReference>
<dbReference type="Gene3D" id="1.10.10.10">
    <property type="entry name" value="Winged helix-like DNA-binding domain superfamily/Winged helix DNA-binding domain"/>
    <property type="match status" value="1"/>
</dbReference>
<keyword evidence="2" id="KW-0805">Transcription regulation</keyword>
<dbReference type="InterPro" id="IPR036388">
    <property type="entry name" value="WH-like_DNA-bd_sf"/>
</dbReference>
<dbReference type="GO" id="GO:0003700">
    <property type="term" value="F:DNA-binding transcription factor activity"/>
    <property type="evidence" value="ECO:0007669"/>
    <property type="project" value="InterPro"/>
</dbReference>
<name>A0A640SPN6_9ACTN</name>
<feature type="domain" description="HTH lysR-type" evidence="6">
    <location>
        <begin position="1"/>
        <end position="58"/>
    </location>
</feature>
<evidence type="ECO:0000256" key="4">
    <source>
        <dbReference type="ARBA" id="ARBA00023163"/>
    </source>
</evidence>
<gene>
    <name evidence="7" type="ORF">Sgleb_10950</name>
</gene>
<dbReference type="GO" id="GO:0003677">
    <property type="term" value="F:DNA binding"/>
    <property type="evidence" value="ECO:0007669"/>
    <property type="project" value="UniProtKB-KW"/>
</dbReference>
<dbReference type="FunFam" id="1.10.10.10:FF:000001">
    <property type="entry name" value="LysR family transcriptional regulator"/>
    <property type="match status" value="1"/>
</dbReference>
<evidence type="ECO:0000256" key="1">
    <source>
        <dbReference type="ARBA" id="ARBA00009437"/>
    </source>
</evidence>
<evidence type="ECO:0000313" key="8">
    <source>
        <dbReference type="Proteomes" id="UP000430079"/>
    </source>
</evidence>
<evidence type="ECO:0000313" key="7">
    <source>
        <dbReference type="EMBL" id="GFE13048.1"/>
    </source>
</evidence>
<keyword evidence="8" id="KW-1185">Reference proteome</keyword>
<evidence type="ECO:0000256" key="2">
    <source>
        <dbReference type="ARBA" id="ARBA00023015"/>
    </source>
</evidence>
<protein>
    <submittedName>
        <fullName evidence="7">Transcriptional regulator</fullName>
    </submittedName>
</protein>
<dbReference type="InterPro" id="IPR000847">
    <property type="entry name" value="LysR_HTH_N"/>
</dbReference>
<evidence type="ECO:0000259" key="6">
    <source>
        <dbReference type="PROSITE" id="PS50931"/>
    </source>
</evidence>
<keyword evidence="3" id="KW-0238">DNA-binding</keyword>
<keyword evidence="4" id="KW-0804">Transcription</keyword>
<dbReference type="InterPro" id="IPR036390">
    <property type="entry name" value="WH_DNA-bd_sf"/>
</dbReference>
<dbReference type="Proteomes" id="UP000430079">
    <property type="component" value="Unassembled WGS sequence"/>
</dbReference>
<evidence type="ECO:0000256" key="5">
    <source>
        <dbReference type="SAM" id="MobiDB-lite"/>
    </source>
</evidence>